<feature type="transmembrane region" description="Helical" evidence="4">
    <location>
        <begin position="389"/>
        <end position="410"/>
    </location>
</feature>
<sequence>MKRVNYAWVVLGLCFFGLLAAQGARLSFGAFVAPWEASFGVDRATVSFVSFISFLVYGFTQPVVGRLVDRFGSRLVLSLSVLLVGLSLAATAFSRGIVELTLIYGVVASLGFGGASGVAASVAVTRWFNTNRGLAFGIIEAGMAAGQFVLVPTSLVLINTLGWRGAMLALGGFGVLVVFPLLLLLLRSTPEAIGARPYGEGETHNAQLNKFSVEAQPPPTDAGSPNLRAVFGSRAFWGLALPFFICGVTTTGMIDTHLVPFAHDHGFNTGVAGTAVALLAAFNIVGTLVSGPLADRFDNRRILGALYFTRALSLLLLLAVDQPGLLFAFGVTFGLVDFAVLAPVNVLTSRYFHGQSIGFMFGVLSLFHQVGSAVGAYVPGLLYTLTGSYTVSSVIATFGLLAGAALSISLPSTNISRRQSLPTGAS</sequence>
<evidence type="ECO:0000256" key="2">
    <source>
        <dbReference type="ARBA" id="ARBA00022989"/>
    </source>
</evidence>
<evidence type="ECO:0000256" key="3">
    <source>
        <dbReference type="ARBA" id="ARBA00023136"/>
    </source>
</evidence>
<dbReference type="InterPro" id="IPR011701">
    <property type="entry name" value="MFS"/>
</dbReference>
<name>A0A6J4V195_9DEIN</name>
<feature type="transmembrane region" description="Helical" evidence="4">
    <location>
        <begin position="76"/>
        <end position="97"/>
    </location>
</feature>
<feature type="transmembrane region" description="Helical" evidence="4">
    <location>
        <begin position="103"/>
        <end position="124"/>
    </location>
</feature>
<dbReference type="InterPro" id="IPR020846">
    <property type="entry name" value="MFS_dom"/>
</dbReference>
<dbReference type="SUPFAM" id="SSF103473">
    <property type="entry name" value="MFS general substrate transporter"/>
    <property type="match status" value="1"/>
</dbReference>
<dbReference type="PROSITE" id="PS50850">
    <property type="entry name" value="MFS"/>
    <property type="match status" value="1"/>
</dbReference>
<accession>A0A6J4V195</accession>
<dbReference type="Pfam" id="PF07690">
    <property type="entry name" value="MFS_1"/>
    <property type="match status" value="1"/>
</dbReference>
<dbReference type="InterPro" id="IPR050327">
    <property type="entry name" value="Proton-linked_MCT"/>
</dbReference>
<evidence type="ECO:0000256" key="1">
    <source>
        <dbReference type="ARBA" id="ARBA00022692"/>
    </source>
</evidence>
<feature type="transmembrane region" description="Helical" evidence="4">
    <location>
        <begin position="136"/>
        <end position="159"/>
    </location>
</feature>
<reference evidence="6" key="1">
    <citation type="submission" date="2020-02" db="EMBL/GenBank/DDBJ databases">
        <authorList>
            <person name="Meier V. D."/>
        </authorList>
    </citation>
    <scope>NUCLEOTIDE SEQUENCE</scope>
    <source>
        <strain evidence="6">AVDCRST_MAG86</strain>
    </source>
</reference>
<feature type="transmembrane region" description="Helical" evidence="4">
    <location>
        <begin position="302"/>
        <end position="320"/>
    </location>
</feature>
<feature type="domain" description="Major facilitator superfamily (MFS) profile" evidence="5">
    <location>
        <begin position="9"/>
        <end position="414"/>
    </location>
</feature>
<evidence type="ECO:0000259" key="5">
    <source>
        <dbReference type="PROSITE" id="PS50850"/>
    </source>
</evidence>
<dbReference type="InterPro" id="IPR036259">
    <property type="entry name" value="MFS_trans_sf"/>
</dbReference>
<dbReference type="EMBL" id="CADCWP010000073">
    <property type="protein sequence ID" value="CAA9565624.1"/>
    <property type="molecule type" value="Genomic_DNA"/>
</dbReference>
<dbReference type="PANTHER" id="PTHR11360:SF284">
    <property type="entry name" value="EG:103B4.3 PROTEIN-RELATED"/>
    <property type="match status" value="1"/>
</dbReference>
<dbReference type="PANTHER" id="PTHR11360">
    <property type="entry name" value="MONOCARBOXYLATE TRANSPORTER"/>
    <property type="match status" value="1"/>
</dbReference>
<dbReference type="Gene3D" id="1.20.1250.20">
    <property type="entry name" value="MFS general substrate transporter like domains"/>
    <property type="match status" value="2"/>
</dbReference>
<keyword evidence="3 4" id="KW-0472">Membrane</keyword>
<organism evidence="6">
    <name type="scientific">uncultured Truepera sp</name>
    <dbReference type="NCBI Taxonomy" id="543023"/>
    <lineage>
        <taxon>Bacteria</taxon>
        <taxon>Thermotogati</taxon>
        <taxon>Deinococcota</taxon>
        <taxon>Deinococci</taxon>
        <taxon>Trueperales</taxon>
        <taxon>Trueperaceae</taxon>
        <taxon>Truepera</taxon>
        <taxon>environmental samples</taxon>
    </lineage>
</organism>
<feature type="transmembrane region" description="Helical" evidence="4">
    <location>
        <begin position="235"/>
        <end position="254"/>
    </location>
</feature>
<keyword evidence="1 4" id="KW-0812">Transmembrane</keyword>
<feature type="transmembrane region" description="Helical" evidence="4">
    <location>
        <begin position="45"/>
        <end position="64"/>
    </location>
</feature>
<evidence type="ECO:0000256" key="4">
    <source>
        <dbReference type="SAM" id="Phobius"/>
    </source>
</evidence>
<dbReference type="GO" id="GO:0022857">
    <property type="term" value="F:transmembrane transporter activity"/>
    <property type="evidence" value="ECO:0007669"/>
    <property type="project" value="InterPro"/>
</dbReference>
<gene>
    <name evidence="6" type="ORF">AVDCRST_MAG86-1030</name>
</gene>
<protein>
    <submittedName>
        <fullName evidence="6">Transporter, putative</fullName>
    </submittedName>
</protein>
<feature type="transmembrane region" description="Helical" evidence="4">
    <location>
        <begin position="266"/>
        <end position="290"/>
    </location>
</feature>
<evidence type="ECO:0000313" key="6">
    <source>
        <dbReference type="EMBL" id="CAA9565624.1"/>
    </source>
</evidence>
<feature type="transmembrane region" description="Helical" evidence="4">
    <location>
        <begin position="326"/>
        <end position="347"/>
    </location>
</feature>
<dbReference type="CDD" id="cd17355">
    <property type="entry name" value="MFS_YcxA_like"/>
    <property type="match status" value="1"/>
</dbReference>
<keyword evidence="2 4" id="KW-1133">Transmembrane helix</keyword>
<feature type="transmembrane region" description="Helical" evidence="4">
    <location>
        <begin position="165"/>
        <end position="186"/>
    </location>
</feature>
<dbReference type="AlphaFoldDB" id="A0A6J4V195"/>
<feature type="transmembrane region" description="Helical" evidence="4">
    <location>
        <begin position="359"/>
        <end position="383"/>
    </location>
</feature>
<proteinExistence type="predicted"/>